<evidence type="ECO:0000313" key="4">
    <source>
        <dbReference type="EMBL" id="QDL91729.1"/>
    </source>
</evidence>
<evidence type="ECO:0000259" key="3">
    <source>
        <dbReference type="PROSITE" id="PS50110"/>
    </source>
</evidence>
<dbReference type="PIRSF" id="PIRSF036400">
    <property type="entry name" value="RR_Ctr_UCP036400"/>
    <property type="match status" value="1"/>
</dbReference>
<gene>
    <name evidence="4" type="ORF">FDP22_08010</name>
</gene>
<dbReference type="PROSITE" id="PS50110">
    <property type="entry name" value="RESPONSE_REGULATORY"/>
    <property type="match status" value="1"/>
</dbReference>
<reference evidence="4 5" key="1">
    <citation type="submission" date="2019-06" db="EMBL/GenBank/DDBJ databases">
        <title>Genome sequence of Rhodobacteraceae bacterium D4M1.</title>
        <authorList>
            <person name="Cao J."/>
        </authorList>
    </citation>
    <scope>NUCLEOTIDE SEQUENCE [LARGE SCALE GENOMIC DNA]</scope>
    <source>
        <strain evidence="4 5">D4M1</strain>
    </source>
</reference>
<name>A0A5B8FYJ4_9RHOB</name>
<dbReference type="Gene3D" id="1.20.140.160">
    <property type="match status" value="1"/>
</dbReference>
<dbReference type="RefSeq" id="WP_138572219.1">
    <property type="nucleotide sequence ID" value="NZ_CP040818.1"/>
</dbReference>
<dbReference type="GO" id="GO:0000160">
    <property type="term" value="P:phosphorelay signal transduction system"/>
    <property type="evidence" value="ECO:0007669"/>
    <property type="project" value="InterPro"/>
</dbReference>
<dbReference type="InterPro" id="IPR011006">
    <property type="entry name" value="CheY-like_superfamily"/>
</dbReference>
<dbReference type="CDD" id="cd17540">
    <property type="entry name" value="REC_PhyR"/>
    <property type="match status" value="1"/>
</dbReference>
<protein>
    <submittedName>
        <fullName evidence="4">Response regulator</fullName>
    </submittedName>
</protein>
<dbReference type="Pfam" id="PF22233">
    <property type="entry name" value="PhyR_sigma-like"/>
    <property type="match status" value="1"/>
</dbReference>
<dbReference type="Proteomes" id="UP000305888">
    <property type="component" value="Chromosome"/>
</dbReference>
<dbReference type="PANTHER" id="PTHR44591:SF25">
    <property type="entry name" value="CHEMOTAXIS TWO-COMPONENT RESPONSE REGULATOR"/>
    <property type="match status" value="1"/>
</dbReference>
<sequence>MPQAQTATDLSSTIAAELPYLRRYARALTGTQARGDGYAAATLEALIADREAFDVSLAPRVALFKVFHTIWSTSGGAIEEPAEDIDPLERVAQQRLADLTPHTREAVLLSALEGFGTPEISAVMNVSEAEADNLVRIGEEEVKSRLTGRILIIEDEPIIAMDIRSIVTAMDHACVGIARTRDEAVRMYAENEVDLVLADIQLADGSSGIDAAHDILSVNSATPIIFITAFPERLLTGERPEPTFLISKPFKEEQVRAAVSQALFFSSTARMS</sequence>
<dbReference type="InterPro" id="IPR053866">
    <property type="entry name" value="PhyR_sigma2"/>
</dbReference>
<dbReference type="Pfam" id="PF00072">
    <property type="entry name" value="Response_reg"/>
    <property type="match status" value="1"/>
</dbReference>
<dbReference type="EMBL" id="CP040818">
    <property type="protein sequence ID" value="QDL91729.1"/>
    <property type="molecule type" value="Genomic_DNA"/>
</dbReference>
<dbReference type="InterPro" id="IPR053867">
    <property type="entry name" value="PhyR_sigma4"/>
</dbReference>
<proteinExistence type="predicted"/>
<dbReference type="SMART" id="SM00448">
    <property type="entry name" value="REC"/>
    <property type="match status" value="1"/>
</dbReference>
<dbReference type="NCBIfam" id="NF006623">
    <property type="entry name" value="PRK09191.1"/>
    <property type="match status" value="1"/>
</dbReference>
<dbReference type="KEGG" id="ppru:FDP22_08010"/>
<dbReference type="OrthoDB" id="9786101at2"/>
<dbReference type="InterPro" id="IPR050595">
    <property type="entry name" value="Bact_response_regulator"/>
</dbReference>
<evidence type="ECO:0000313" key="5">
    <source>
        <dbReference type="Proteomes" id="UP000305888"/>
    </source>
</evidence>
<dbReference type="Gene3D" id="3.40.50.2300">
    <property type="match status" value="1"/>
</dbReference>
<dbReference type="InterPro" id="IPR014605">
    <property type="entry name" value="Sig_resp-reg_PhyR"/>
</dbReference>
<keyword evidence="1 2" id="KW-0597">Phosphoprotein</keyword>
<evidence type="ECO:0000256" key="2">
    <source>
        <dbReference type="PROSITE-ProRule" id="PRU00169"/>
    </source>
</evidence>
<dbReference type="PANTHER" id="PTHR44591">
    <property type="entry name" value="STRESS RESPONSE REGULATOR PROTEIN 1"/>
    <property type="match status" value="1"/>
</dbReference>
<feature type="modified residue" description="4-aspartylphosphate" evidence="2">
    <location>
        <position position="199"/>
    </location>
</feature>
<evidence type="ECO:0000256" key="1">
    <source>
        <dbReference type="ARBA" id="ARBA00022553"/>
    </source>
</evidence>
<dbReference type="SUPFAM" id="SSF52172">
    <property type="entry name" value="CheY-like"/>
    <property type="match status" value="1"/>
</dbReference>
<accession>A0A5B8FYJ4</accession>
<dbReference type="InterPro" id="IPR001789">
    <property type="entry name" value="Sig_transdc_resp-reg_receiver"/>
</dbReference>
<dbReference type="InterPro" id="IPR013324">
    <property type="entry name" value="RNA_pol_sigma_r3/r4-like"/>
</dbReference>
<feature type="domain" description="Response regulatory" evidence="3">
    <location>
        <begin position="149"/>
        <end position="263"/>
    </location>
</feature>
<keyword evidence="5" id="KW-1185">Reference proteome</keyword>
<dbReference type="AlphaFoldDB" id="A0A5B8FYJ4"/>
<dbReference type="SUPFAM" id="SSF88659">
    <property type="entry name" value="Sigma3 and sigma4 domains of RNA polymerase sigma factors"/>
    <property type="match status" value="1"/>
</dbReference>
<dbReference type="Pfam" id="PF22029">
    <property type="entry name" value="PhyR_sigma2"/>
    <property type="match status" value="1"/>
</dbReference>
<organism evidence="4 5">
    <name type="scientific">Paroceanicella profunda</name>
    <dbReference type="NCBI Taxonomy" id="2579971"/>
    <lineage>
        <taxon>Bacteria</taxon>
        <taxon>Pseudomonadati</taxon>
        <taxon>Pseudomonadota</taxon>
        <taxon>Alphaproteobacteria</taxon>
        <taxon>Rhodobacterales</taxon>
        <taxon>Paracoccaceae</taxon>
        <taxon>Paroceanicella</taxon>
    </lineage>
</organism>